<dbReference type="Pfam" id="PF00072">
    <property type="entry name" value="Response_reg"/>
    <property type="match status" value="1"/>
</dbReference>
<reference evidence="5 6" key="1">
    <citation type="journal article" date="2016" name="Nat. Commun.">
        <title>Thousands of microbial genomes shed light on interconnected biogeochemical processes in an aquifer system.</title>
        <authorList>
            <person name="Anantharaman K."/>
            <person name="Brown C.T."/>
            <person name="Hug L.A."/>
            <person name="Sharon I."/>
            <person name="Castelle C.J."/>
            <person name="Probst A.J."/>
            <person name="Thomas B.C."/>
            <person name="Singh A."/>
            <person name="Wilkins M.J."/>
            <person name="Karaoz U."/>
            <person name="Brodie E.L."/>
            <person name="Williams K.H."/>
            <person name="Hubbard S.S."/>
            <person name="Banfield J.F."/>
        </authorList>
    </citation>
    <scope>NUCLEOTIDE SEQUENCE [LARGE SCALE GENOMIC DNA]</scope>
</reference>
<feature type="modified residue" description="4-aspartylphosphate" evidence="3">
    <location>
        <position position="52"/>
    </location>
</feature>
<evidence type="ECO:0000313" key="6">
    <source>
        <dbReference type="Proteomes" id="UP000176700"/>
    </source>
</evidence>
<proteinExistence type="predicted"/>
<dbReference type="SUPFAM" id="SSF52172">
    <property type="entry name" value="CheY-like"/>
    <property type="match status" value="1"/>
</dbReference>
<evidence type="ECO:0000256" key="1">
    <source>
        <dbReference type="ARBA" id="ARBA00022553"/>
    </source>
</evidence>
<evidence type="ECO:0000259" key="4">
    <source>
        <dbReference type="PROSITE" id="PS50110"/>
    </source>
</evidence>
<evidence type="ECO:0000256" key="3">
    <source>
        <dbReference type="PROSITE-ProRule" id="PRU00169"/>
    </source>
</evidence>
<dbReference type="PANTHER" id="PTHR44591">
    <property type="entry name" value="STRESS RESPONSE REGULATOR PROTEIN 1"/>
    <property type="match status" value="1"/>
</dbReference>
<dbReference type="InterPro" id="IPR001789">
    <property type="entry name" value="Sig_transdc_resp-reg_receiver"/>
</dbReference>
<keyword evidence="1 3" id="KW-0597">Phosphoprotein</keyword>
<dbReference type="PROSITE" id="PS50110">
    <property type="entry name" value="RESPONSE_REGULATORY"/>
    <property type="match status" value="1"/>
</dbReference>
<dbReference type="AlphaFoldDB" id="A0A1G2G0Q3"/>
<evidence type="ECO:0000256" key="2">
    <source>
        <dbReference type="ARBA" id="ARBA00023012"/>
    </source>
</evidence>
<dbReference type="PANTHER" id="PTHR44591:SF14">
    <property type="entry name" value="PROTEIN PILG"/>
    <property type="match status" value="1"/>
</dbReference>
<gene>
    <name evidence="5" type="ORF">A2W41_04015</name>
</gene>
<name>A0A1G2G0Q3_9BACT</name>
<evidence type="ECO:0000313" key="5">
    <source>
        <dbReference type="EMBL" id="OGZ43401.1"/>
    </source>
</evidence>
<feature type="domain" description="Response regulatory" evidence="4">
    <location>
        <begin position="3"/>
        <end position="119"/>
    </location>
</feature>
<dbReference type="Gene3D" id="3.40.50.2300">
    <property type="match status" value="1"/>
</dbReference>
<dbReference type="InterPro" id="IPR011006">
    <property type="entry name" value="CheY-like_superfamily"/>
</dbReference>
<accession>A0A1G2G0Q3</accession>
<organism evidence="5 6">
    <name type="scientific">Candidatus Ryanbacteria bacterium RIFCSPHIGHO2_01_45_13</name>
    <dbReference type="NCBI Taxonomy" id="1802112"/>
    <lineage>
        <taxon>Bacteria</taxon>
        <taxon>Candidatus Ryaniibacteriota</taxon>
    </lineage>
</organism>
<dbReference type="CDD" id="cd17574">
    <property type="entry name" value="REC_OmpR"/>
    <property type="match status" value="1"/>
</dbReference>
<comment type="caution">
    <text evidence="5">The sequence shown here is derived from an EMBL/GenBank/DDBJ whole genome shotgun (WGS) entry which is preliminary data.</text>
</comment>
<dbReference type="GO" id="GO:0000160">
    <property type="term" value="P:phosphorelay signal transduction system"/>
    <property type="evidence" value="ECO:0007669"/>
    <property type="project" value="UniProtKB-KW"/>
</dbReference>
<dbReference type="InterPro" id="IPR050595">
    <property type="entry name" value="Bact_response_regulator"/>
</dbReference>
<dbReference type="EMBL" id="MHNI01000007">
    <property type="protein sequence ID" value="OGZ43401.1"/>
    <property type="molecule type" value="Genomic_DNA"/>
</dbReference>
<dbReference type="Proteomes" id="UP000176700">
    <property type="component" value="Unassembled WGS sequence"/>
</dbReference>
<protein>
    <recommendedName>
        <fullName evidence="4">Response regulatory domain-containing protein</fullName>
    </recommendedName>
</protein>
<dbReference type="SMART" id="SM00448">
    <property type="entry name" value="REC"/>
    <property type="match status" value="1"/>
</dbReference>
<keyword evidence="2" id="KW-0902">Two-component regulatory system</keyword>
<sequence>MAKILIVEDESVLQKALNDMLVESGYQTVQAMDGDEGLALALKSAPDLILLDLVLPKKHGLEVLKELKESEQTSSIPVIVLTNLEGSEDIMKALDLGAKAYLVKANYNVRDVLEKIQNILQ</sequence>